<comment type="subcellular location">
    <subcellularLocation>
        <location evidence="1 8">Cell membrane</location>
        <topology evidence="1 8">Multi-pass membrane protein</topology>
    </subcellularLocation>
</comment>
<reference evidence="10 11" key="1">
    <citation type="journal article" date="2013" name="BMC Genomics">
        <title>The miniature genome of a carnivorous plant Genlisea aurea contains a low number of genes and short non-coding sequences.</title>
        <authorList>
            <person name="Leushkin E.V."/>
            <person name="Sutormin R.A."/>
            <person name="Nabieva E.R."/>
            <person name="Penin A.A."/>
            <person name="Kondrashov A.S."/>
            <person name="Logacheva M.D."/>
        </authorList>
    </citation>
    <scope>NUCLEOTIDE SEQUENCE [LARGE SCALE GENOMIC DNA]</scope>
</reference>
<dbReference type="InterPro" id="IPR006459">
    <property type="entry name" value="CASP/CASPL"/>
</dbReference>
<evidence type="ECO:0000256" key="4">
    <source>
        <dbReference type="ARBA" id="ARBA00022475"/>
    </source>
</evidence>
<comment type="subunit">
    <text evidence="3 8">Homodimer and heterodimers.</text>
</comment>
<name>S8DWP0_9LAMI</name>
<feature type="transmembrane region" description="Helical" evidence="8">
    <location>
        <begin position="123"/>
        <end position="144"/>
    </location>
</feature>
<dbReference type="Proteomes" id="UP000015453">
    <property type="component" value="Unassembled WGS sequence"/>
</dbReference>
<evidence type="ECO:0000256" key="2">
    <source>
        <dbReference type="ARBA" id="ARBA00007651"/>
    </source>
</evidence>
<dbReference type="NCBIfam" id="TIGR01569">
    <property type="entry name" value="A_tha_TIGR01569"/>
    <property type="match status" value="1"/>
</dbReference>
<dbReference type="OrthoDB" id="689701at2759"/>
<keyword evidence="7 8" id="KW-0472">Membrane</keyword>
<dbReference type="InterPro" id="IPR006702">
    <property type="entry name" value="CASP_dom"/>
</dbReference>
<protein>
    <recommendedName>
        <fullName evidence="8">CASP-like protein</fullName>
    </recommendedName>
</protein>
<evidence type="ECO:0000259" key="9">
    <source>
        <dbReference type="Pfam" id="PF04535"/>
    </source>
</evidence>
<dbReference type="EMBL" id="AUSU01003013">
    <property type="protein sequence ID" value="EPS67628.1"/>
    <property type="molecule type" value="Genomic_DNA"/>
</dbReference>
<sequence length="205" mass="22397">MSYLSVGVSPGNVPVSHGNNLREVDRKIRLVELVLRCVIFGVAIVSTVLIATDTQVKEIFSIRKRARFTDMKVLIFMVVVNVLAAGYSLVQLVRCGVSMIKGSVLFSKPLAWAIFSGDQNVEILAYLMLSAVAASLQSAIYAQYGEADLQWMKTCNLYKKFCNRMGEGIVGAVLVCLSMVCLSGISAFSLFRLYDDDSSTGKCPT</sequence>
<feature type="domain" description="Casparian strip membrane protein" evidence="9">
    <location>
        <begin position="26"/>
        <end position="177"/>
    </location>
</feature>
<dbReference type="PANTHER" id="PTHR33573">
    <property type="entry name" value="CASP-LIKE PROTEIN 4A4"/>
    <property type="match status" value="1"/>
</dbReference>
<feature type="transmembrane region" description="Helical" evidence="8">
    <location>
        <begin position="73"/>
        <end position="93"/>
    </location>
</feature>
<dbReference type="GO" id="GO:0005886">
    <property type="term" value="C:plasma membrane"/>
    <property type="evidence" value="ECO:0007669"/>
    <property type="project" value="UniProtKB-SubCell"/>
</dbReference>
<organism evidence="10 11">
    <name type="scientific">Genlisea aurea</name>
    <dbReference type="NCBI Taxonomy" id="192259"/>
    <lineage>
        <taxon>Eukaryota</taxon>
        <taxon>Viridiplantae</taxon>
        <taxon>Streptophyta</taxon>
        <taxon>Embryophyta</taxon>
        <taxon>Tracheophyta</taxon>
        <taxon>Spermatophyta</taxon>
        <taxon>Magnoliopsida</taxon>
        <taxon>eudicotyledons</taxon>
        <taxon>Gunneridae</taxon>
        <taxon>Pentapetalae</taxon>
        <taxon>asterids</taxon>
        <taxon>lamiids</taxon>
        <taxon>Lamiales</taxon>
        <taxon>Lentibulariaceae</taxon>
        <taxon>Genlisea</taxon>
    </lineage>
</organism>
<gene>
    <name evidence="10" type="ORF">M569_07146</name>
</gene>
<evidence type="ECO:0000256" key="6">
    <source>
        <dbReference type="ARBA" id="ARBA00022989"/>
    </source>
</evidence>
<comment type="caution">
    <text evidence="10">The sequence shown here is derived from an EMBL/GenBank/DDBJ whole genome shotgun (WGS) entry which is preliminary data.</text>
</comment>
<evidence type="ECO:0000256" key="8">
    <source>
        <dbReference type="RuleBase" id="RU361233"/>
    </source>
</evidence>
<keyword evidence="5 8" id="KW-0812">Transmembrane</keyword>
<evidence type="ECO:0000256" key="5">
    <source>
        <dbReference type="ARBA" id="ARBA00022692"/>
    </source>
</evidence>
<evidence type="ECO:0000256" key="7">
    <source>
        <dbReference type="ARBA" id="ARBA00023136"/>
    </source>
</evidence>
<feature type="transmembrane region" description="Helical" evidence="8">
    <location>
        <begin position="165"/>
        <end position="191"/>
    </location>
</feature>
<keyword evidence="11" id="KW-1185">Reference proteome</keyword>
<keyword evidence="4 8" id="KW-1003">Cell membrane</keyword>
<comment type="similarity">
    <text evidence="2 8">Belongs to the Casparian strip membrane proteins (CASP) family.</text>
</comment>
<evidence type="ECO:0000256" key="1">
    <source>
        <dbReference type="ARBA" id="ARBA00004651"/>
    </source>
</evidence>
<dbReference type="AlphaFoldDB" id="S8DWP0"/>
<keyword evidence="6 8" id="KW-1133">Transmembrane helix</keyword>
<feature type="transmembrane region" description="Helical" evidence="8">
    <location>
        <begin position="33"/>
        <end position="52"/>
    </location>
</feature>
<evidence type="ECO:0000313" key="10">
    <source>
        <dbReference type="EMBL" id="EPS67628.1"/>
    </source>
</evidence>
<evidence type="ECO:0000313" key="11">
    <source>
        <dbReference type="Proteomes" id="UP000015453"/>
    </source>
</evidence>
<dbReference type="Pfam" id="PF04535">
    <property type="entry name" value="CASP_dom"/>
    <property type="match status" value="1"/>
</dbReference>
<dbReference type="PANTHER" id="PTHR33573:SF64">
    <property type="entry name" value="CASP-LIKE PROTEIN 2B1"/>
    <property type="match status" value="1"/>
</dbReference>
<proteinExistence type="inferred from homology"/>
<evidence type="ECO:0000256" key="3">
    <source>
        <dbReference type="ARBA" id="ARBA00011489"/>
    </source>
</evidence>
<accession>S8DWP0</accession>